<dbReference type="EMBL" id="CP118247">
    <property type="protein sequence ID" value="WDR06117.1"/>
    <property type="molecule type" value="Genomic_DNA"/>
</dbReference>
<reference evidence="2 3" key="1">
    <citation type="submission" date="2023-02" db="EMBL/GenBank/DDBJ databases">
        <title>Devosia chondri sp. nov., isolated from the phycosphere of marine algae.</title>
        <authorList>
            <person name="Kim J.M."/>
            <person name="Lee J.K."/>
            <person name="Choi B.J."/>
            <person name="Bayburt H."/>
            <person name="Jeon C.O."/>
        </authorList>
    </citation>
    <scope>NUCLEOTIDE SEQUENCE [LARGE SCALE GENOMIC DNA]</scope>
    <source>
        <strain evidence="2 3">G2-5</strain>
    </source>
</reference>
<organism evidence="2 3">
    <name type="scientific">Devosia rhodophyticola</name>
    <dbReference type="NCBI Taxonomy" id="3026423"/>
    <lineage>
        <taxon>Bacteria</taxon>
        <taxon>Pseudomonadati</taxon>
        <taxon>Pseudomonadota</taxon>
        <taxon>Alphaproteobacteria</taxon>
        <taxon>Hyphomicrobiales</taxon>
        <taxon>Devosiaceae</taxon>
        <taxon>Devosia</taxon>
    </lineage>
</organism>
<gene>
    <name evidence="2" type="ORF">PSQ90_01260</name>
</gene>
<evidence type="ECO:0000259" key="1">
    <source>
        <dbReference type="Pfam" id="PF06568"/>
    </source>
</evidence>
<keyword evidence="3" id="KW-1185">Reference proteome</keyword>
<accession>A0ABY7YY78</accession>
<name>A0ABY7YY78_9HYPH</name>
<evidence type="ECO:0000313" key="3">
    <source>
        <dbReference type="Proteomes" id="UP001222118"/>
    </source>
</evidence>
<dbReference type="InterPro" id="IPR009506">
    <property type="entry name" value="YjiS-like"/>
</dbReference>
<protein>
    <submittedName>
        <fullName evidence="2">DUF1127 domain-containing protein</fullName>
    </submittedName>
</protein>
<sequence length="45" mass="5055">MTIAKKIASYVAQRRAIRELSAMDKHQLNDLGITRADIPKAVRGF</sequence>
<feature type="domain" description="YjiS-like" evidence="1">
    <location>
        <begin position="4"/>
        <end position="38"/>
    </location>
</feature>
<dbReference type="Proteomes" id="UP001222118">
    <property type="component" value="Chromosome"/>
</dbReference>
<dbReference type="RefSeq" id="WP_282211631.1">
    <property type="nucleotide sequence ID" value="NZ_CP118247.1"/>
</dbReference>
<evidence type="ECO:0000313" key="2">
    <source>
        <dbReference type="EMBL" id="WDR06117.1"/>
    </source>
</evidence>
<proteinExistence type="predicted"/>
<dbReference type="Pfam" id="PF06568">
    <property type="entry name" value="YjiS-like"/>
    <property type="match status" value="1"/>
</dbReference>